<dbReference type="AlphaFoldDB" id="A0AAD5LU79"/>
<accession>A0AAD5LU79</accession>
<proteinExistence type="predicted"/>
<gene>
    <name evidence="3" type="ORF">P43SY_010594</name>
</gene>
<dbReference type="GO" id="GO:0019888">
    <property type="term" value="F:protein phosphatase regulator activity"/>
    <property type="evidence" value="ECO:0007669"/>
    <property type="project" value="TreeGrafter"/>
</dbReference>
<evidence type="ECO:0000313" key="4">
    <source>
        <dbReference type="Proteomes" id="UP001209570"/>
    </source>
</evidence>
<dbReference type="Proteomes" id="UP001209570">
    <property type="component" value="Unassembled WGS sequence"/>
</dbReference>
<dbReference type="SUPFAM" id="SSF48371">
    <property type="entry name" value="ARM repeat"/>
    <property type="match status" value="1"/>
</dbReference>
<feature type="compositionally biased region" description="Polar residues" evidence="2">
    <location>
        <begin position="181"/>
        <end position="198"/>
    </location>
</feature>
<reference evidence="3" key="1">
    <citation type="submission" date="2021-12" db="EMBL/GenBank/DDBJ databases">
        <title>Prjna785345.</title>
        <authorList>
            <person name="Rujirawat T."/>
            <person name="Krajaejun T."/>
        </authorList>
    </citation>
    <scope>NUCLEOTIDE SEQUENCE</scope>
    <source>
        <strain evidence="3">Pi057C3</strain>
    </source>
</reference>
<keyword evidence="1" id="KW-0677">Repeat</keyword>
<sequence>MELSTAESALRTLKHRPKVPHGAVETSAGLLDLLAESNPESTSGRPALEQQELLERGLTTLLLYGKERWEPIAVVCAVVRDLLERCWTQRREKPEGSVDASMPFSQSFLQDVLRGVVRDYLEHYEPRVRMSIAKMLGAMARWDLPWVTREFTPHVIDSVLCNLTRSPDFEETGIEEFDDNVSVNGMESPTGGSSTPRSEQGDGFSPRTPTTPHRLDDVSGWKALESSLAAIKYIMKGSGATFLEQQDTMSGDKNAPFTYLTPEIWELITIKSVFHINRHVRVVGLDAITVLCELAPAGFLDSRRDLSDVLCKCIVRGMQDNWAQVRYAASHTTREFLLKLEPIAREDYFPMLVPRICLNRYYIAERVQKLSQETWRQLMGDRGREVVARYATEIVDYYIEMTSHCVREAACHCIAELATKVDAAAVRPHVPRLLDALLYSFRDSSWLVRDAACLASSQFVVAFPEESRVVLPQLYELWIDHLSDEIWSVREDAAVALGNAIRAYGQEALDRVSAIAADFLGRAKTQPAMSQQEYDELHRAATAHMSKKAFSCCSLEPKGEDDHHHEHREKQPWEFTDGAIYIVRELCAVAPEAAIALLPMVADVAILRHFPQTGTLQETVWKQVPLMCEALGKRVFKQYLEIFLDPMVFTLQGSHRLAKFAAIDCANQLSKAIGPSIFHGRLQANAAWLETIAPVVQTSNAPY</sequence>
<evidence type="ECO:0000256" key="2">
    <source>
        <dbReference type="SAM" id="MobiDB-lite"/>
    </source>
</evidence>
<dbReference type="InterPro" id="IPR051023">
    <property type="entry name" value="PP2A_Regulatory_Subunit_A"/>
</dbReference>
<evidence type="ECO:0000256" key="1">
    <source>
        <dbReference type="ARBA" id="ARBA00022737"/>
    </source>
</evidence>
<keyword evidence="4" id="KW-1185">Reference proteome</keyword>
<feature type="region of interest" description="Disordered" evidence="2">
    <location>
        <begin position="176"/>
        <end position="217"/>
    </location>
</feature>
<dbReference type="PANTHER" id="PTHR10648">
    <property type="entry name" value="SERINE/THREONINE-PROTEIN PHOSPHATASE PP2A 65 KDA REGULATORY SUBUNIT"/>
    <property type="match status" value="1"/>
</dbReference>
<organism evidence="3 4">
    <name type="scientific">Pythium insidiosum</name>
    <name type="common">Pythiosis disease agent</name>
    <dbReference type="NCBI Taxonomy" id="114742"/>
    <lineage>
        <taxon>Eukaryota</taxon>
        <taxon>Sar</taxon>
        <taxon>Stramenopiles</taxon>
        <taxon>Oomycota</taxon>
        <taxon>Peronosporomycetes</taxon>
        <taxon>Pythiales</taxon>
        <taxon>Pythiaceae</taxon>
        <taxon>Pythium</taxon>
    </lineage>
</organism>
<dbReference type="InterPro" id="IPR011989">
    <property type="entry name" value="ARM-like"/>
</dbReference>
<dbReference type="InterPro" id="IPR016024">
    <property type="entry name" value="ARM-type_fold"/>
</dbReference>
<protein>
    <recommendedName>
        <fullName evidence="5">ARM repeat-containing protein</fullName>
    </recommendedName>
</protein>
<evidence type="ECO:0008006" key="5">
    <source>
        <dbReference type="Google" id="ProtNLM"/>
    </source>
</evidence>
<name>A0AAD5LU79_PYTIN</name>
<dbReference type="GO" id="GO:0005737">
    <property type="term" value="C:cytoplasm"/>
    <property type="evidence" value="ECO:0007669"/>
    <property type="project" value="TreeGrafter"/>
</dbReference>
<evidence type="ECO:0000313" key="3">
    <source>
        <dbReference type="EMBL" id="KAJ0392787.1"/>
    </source>
</evidence>
<dbReference type="EMBL" id="JAKCXM010000572">
    <property type="protein sequence ID" value="KAJ0392787.1"/>
    <property type="molecule type" value="Genomic_DNA"/>
</dbReference>
<feature type="region of interest" description="Disordered" evidence="2">
    <location>
        <begin position="1"/>
        <end position="21"/>
    </location>
</feature>
<dbReference type="Gene3D" id="1.25.10.10">
    <property type="entry name" value="Leucine-rich Repeat Variant"/>
    <property type="match status" value="1"/>
</dbReference>
<comment type="caution">
    <text evidence="3">The sequence shown here is derived from an EMBL/GenBank/DDBJ whole genome shotgun (WGS) entry which is preliminary data.</text>
</comment>